<evidence type="ECO:0000313" key="4">
    <source>
        <dbReference type="Proteomes" id="UP000753256"/>
    </source>
</evidence>
<feature type="region of interest" description="Disordered" evidence="1">
    <location>
        <begin position="291"/>
        <end position="315"/>
    </location>
</feature>
<feature type="region of interest" description="Disordered" evidence="1">
    <location>
        <begin position="1"/>
        <end position="28"/>
    </location>
</feature>
<dbReference type="InterPro" id="IPR012664">
    <property type="entry name" value="CHP02452"/>
</dbReference>
<feature type="domain" description="Microbial-type PARG catalytic" evidence="2">
    <location>
        <begin position="34"/>
        <end position="157"/>
    </location>
</feature>
<dbReference type="Proteomes" id="UP000753256">
    <property type="component" value="Unassembled WGS sequence"/>
</dbReference>
<proteinExistence type="predicted"/>
<reference evidence="3" key="2">
    <citation type="submission" date="2021-09" db="EMBL/GenBank/DDBJ databases">
        <authorList>
            <person name="Gilroy R."/>
        </authorList>
    </citation>
    <scope>NUCLEOTIDE SEQUENCE</scope>
    <source>
        <strain evidence="3">ChiHjej13B12-9602</strain>
    </source>
</reference>
<feature type="compositionally biased region" description="Basic and acidic residues" evidence="1">
    <location>
        <begin position="16"/>
        <end position="28"/>
    </location>
</feature>
<dbReference type="InterPro" id="IPR043472">
    <property type="entry name" value="Macro_dom-like"/>
</dbReference>
<dbReference type="SUPFAM" id="SSF52949">
    <property type="entry name" value="Macro domain-like"/>
    <property type="match status" value="1"/>
</dbReference>
<dbReference type="PANTHER" id="PTHR35596:SF1">
    <property type="entry name" value="MICROBIAL-TYPE PARG CATALYTIC DOMAIN-CONTAINING PROTEIN"/>
    <property type="match status" value="1"/>
</dbReference>
<gene>
    <name evidence="3" type="ORF">K8V70_00560</name>
</gene>
<comment type="caution">
    <text evidence="3">The sequence shown here is derived from an EMBL/GenBank/DDBJ whole genome shotgun (WGS) entry which is preliminary data.</text>
</comment>
<dbReference type="InterPro" id="IPR019261">
    <property type="entry name" value="PARG_cat_microbial"/>
</dbReference>
<dbReference type="PANTHER" id="PTHR35596">
    <property type="entry name" value="DUF2263 DOMAIN-CONTAINING PROTEIN"/>
    <property type="match status" value="1"/>
</dbReference>
<dbReference type="EMBL" id="DYUZ01000005">
    <property type="protein sequence ID" value="HJG36348.1"/>
    <property type="molecule type" value="Genomic_DNA"/>
</dbReference>
<reference evidence="3" key="1">
    <citation type="journal article" date="2021" name="PeerJ">
        <title>Extensive microbial diversity within the chicken gut microbiome revealed by metagenomics and culture.</title>
        <authorList>
            <person name="Gilroy R."/>
            <person name="Ravi A."/>
            <person name="Getino M."/>
            <person name="Pursley I."/>
            <person name="Horton D.L."/>
            <person name="Alikhan N.F."/>
            <person name="Baker D."/>
            <person name="Gharbi K."/>
            <person name="Hall N."/>
            <person name="Watson M."/>
            <person name="Adriaenssens E.M."/>
            <person name="Foster-Nyarko E."/>
            <person name="Jarju S."/>
            <person name="Secka A."/>
            <person name="Antonio M."/>
            <person name="Oren A."/>
            <person name="Chaudhuri R.R."/>
            <person name="La Ragione R."/>
            <person name="Hildebrand F."/>
            <person name="Pallen M.J."/>
        </authorList>
    </citation>
    <scope>NUCLEOTIDE SEQUENCE</scope>
    <source>
        <strain evidence="3">ChiHjej13B12-9602</strain>
    </source>
</reference>
<dbReference type="RefSeq" id="WP_273188491.1">
    <property type="nucleotide sequence ID" value="NZ_DYUZ01000005.1"/>
</dbReference>
<organism evidence="3 4">
    <name type="scientific">Enorma phocaeensis</name>
    <dbReference type="NCBI Taxonomy" id="1871019"/>
    <lineage>
        <taxon>Bacteria</taxon>
        <taxon>Bacillati</taxon>
        <taxon>Actinomycetota</taxon>
        <taxon>Coriobacteriia</taxon>
        <taxon>Coriobacteriales</taxon>
        <taxon>Coriobacteriaceae</taxon>
        <taxon>Enorma</taxon>
    </lineage>
</organism>
<dbReference type="NCBIfam" id="TIGR02452">
    <property type="entry name" value="TIGR02452 family protein"/>
    <property type="match status" value="1"/>
</dbReference>
<dbReference type="AlphaFoldDB" id="A0A921LRM7"/>
<sequence>MDRRQNRPTQANRSNPRREARRAAAEKHTAEVAERLAKDIERSRAGVVRYDGAPKVEVTEPCVPEVAVVAQDAIAAVLENGRGYAQFCDLAVLDFASFVNPGGGYIRGGLAQEEALCTESYLYNVLDGERDWYQENRRRNINCELYRERALVVPAVRFERGKMHAYADVIVAAAPNARRAREEYRVADDALAAAMRDRIRFVLDIADALGREKVVLGAYGCGVFGWDAEQVAELFRAELAGGTHGVKQVVFAIPRTRYDENLAKFEHAMSAFPEAPATTYAEAAKAAAQAKAAEESAREAQADDDEDEDDWRKYL</sequence>
<protein>
    <submittedName>
        <fullName evidence="3">TIGR02452 family protein</fullName>
    </submittedName>
</protein>
<dbReference type="Pfam" id="PF10021">
    <property type="entry name" value="PARG_cat_microb"/>
    <property type="match status" value="1"/>
</dbReference>
<evidence type="ECO:0000259" key="2">
    <source>
        <dbReference type="Pfam" id="PF10021"/>
    </source>
</evidence>
<accession>A0A921LRM7</accession>
<evidence type="ECO:0000256" key="1">
    <source>
        <dbReference type="SAM" id="MobiDB-lite"/>
    </source>
</evidence>
<name>A0A921LRM7_9ACTN</name>
<feature type="compositionally biased region" description="Basic and acidic residues" evidence="1">
    <location>
        <begin position="292"/>
        <end position="301"/>
    </location>
</feature>
<dbReference type="Gene3D" id="3.40.220.10">
    <property type="entry name" value="Leucine Aminopeptidase, subunit E, domain 1"/>
    <property type="match status" value="1"/>
</dbReference>
<evidence type="ECO:0000313" key="3">
    <source>
        <dbReference type="EMBL" id="HJG36348.1"/>
    </source>
</evidence>